<gene>
    <name evidence="2" type="ORF">HanXRQr2_Chr15g0679631</name>
</gene>
<reference evidence="2" key="2">
    <citation type="submission" date="2020-06" db="EMBL/GenBank/DDBJ databases">
        <title>Helianthus annuus Genome sequencing and assembly Release 2.</title>
        <authorList>
            <person name="Gouzy J."/>
            <person name="Langlade N."/>
            <person name="Munos S."/>
        </authorList>
    </citation>
    <scope>NUCLEOTIDE SEQUENCE</scope>
    <source>
        <tissue evidence="2">Leaves</tissue>
    </source>
</reference>
<feature type="region of interest" description="Disordered" evidence="1">
    <location>
        <begin position="1"/>
        <end position="69"/>
    </location>
</feature>
<dbReference type="EMBL" id="MNCJ02000330">
    <property type="protein sequence ID" value="KAF5763387.1"/>
    <property type="molecule type" value="Genomic_DNA"/>
</dbReference>
<dbReference type="Proteomes" id="UP000215914">
    <property type="component" value="Unassembled WGS sequence"/>
</dbReference>
<protein>
    <submittedName>
        <fullName evidence="2">Uncharacterized protein</fullName>
    </submittedName>
</protein>
<sequence>MDELKKTRDDLNKDKDPNAAKQGEQSRSARAPEAATSAHVEGESSGAAAGGDKGPVDSDTGALSDSELDPAADLVLGAGEVVEEMVEDWRTDDDLAGKFNFIETAKGKRIEYESLPVNSDVIRGFVFGCEMPEEIFNPIRITEEVSVVAHKWFRNLPDDTQRKRYLSTKGEYSGQIRSWDFDEQHGLVMIKRTDGVQYFRPRAKYLHTLPARDLHHIAQLDLNNHTNVASIRGLIPHLVAESRESK</sequence>
<accession>A0A9K3DY28</accession>
<evidence type="ECO:0000313" key="2">
    <source>
        <dbReference type="EMBL" id="KAF5763387.1"/>
    </source>
</evidence>
<evidence type="ECO:0000256" key="1">
    <source>
        <dbReference type="SAM" id="MobiDB-lite"/>
    </source>
</evidence>
<name>A0A9K3DY28_HELAN</name>
<keyword evidence="3" id="KW-1185">Reference proteome</keyword>
<dbReference type="AlphaFoldDB" id="A0A9K3DY28"/>
<evidence type="ECO:0000313" key="3">
    <source>
        <dbReference type="Proteomes" id="UP000215914"/>
    </source>
</evidence>
<organism evidence="2 3">
    <name type="scientific">Helianthus annuus</name>
    <name type="common">Common sunflower</name>
    <dbReference type="NCBI Taxonomy" id="4232"/>
    <lineage>
        <taxon>Eukaryota</taxon>
        <taxon>Viridiplantae</taxon>
        <taxon>Streptophyta</taxon>
        <taxon>Embryophyta</taxon>
        <taxon>Tracheophyta</taxon>
        <taxon>Spermatophyta</taxon>
        <taxon>Magnoliopsida</taxon>
        <taxon>eudicotyledons</taxon>
        <taxon>Gunneridae</taxon>
        <taxon>Pentapetalae</taxon>
        <taxon>asterids</taxon>
        <taxon>campanulids</taxon>
        <taxon>Asterales</taxon>
        <taxon>Asteraceae</taxon>
        <taxon>Asteroideae</taxon>
        <taxon>Heliantheae alliance</taxon>
        <taxon>Heliantheae</taxon>
        <taxon>Helianthus</taxon>
    </lineage>
</organism>
<proteinExistence type="predicted"/>
<feature type="compositionally biased region" description="Basic and acidic residues" evidence="1">
    <location>
        <begin position="1"/>
        <end position="18"/>
    </location>
</feature>
<comment type="caution">
    <text evidence="2">The sequence shown here is derived from an EMBL/GenBank/DDBJ whole genome shotgun (WGS) entry which is preliminary data.</text>
</comment>
<dbReference type="Gramene" id="mRNA:HanXRQr2_Chr15g0679631">
    <property type="protein sequence ID" value="CDS:HanXRQr2_Chr15g0679631.1"/>
    <property type="gene ID" value="HanXRQr2_Chr15g0679631"/>
</dbReference>
<reference evidence="2" key="1">
    <citation type="journal article" date="2017" name="Nature">
        <title>The sunflower genome provides insights into oil metabolism, flowering and Asterid evolution.</title>
        <authorList>
            <person name="Badouin H."/>
            <person name="Gouzy J."/>
            <person name="Grassa C.J."/>
            <person name="Murat F."/>
            <person name="Staton S.E."/>
            <person name="Cottret L."/>
            <person name="Lelandais-Briere C."/>
            <person name="Owens G.L."/>
            <person name="Carrere S."/>
            <person name="Mayjonade B."/>
            <person name="Legrand L."/>
            <person name="Gill N."/>
            <person name="Kane N.C."/>
            <person name="Bowers J.E."/>
            <person name="Hubner S."/>
            <person name="Bellec A."/>
            <person name="Berard A."/>
            <person name="Berges H."/>
            <person name="Blanchet N."/>
            <person name="Boniface M.C."/>
            <person name="Brunel D."/>
            <person name="Catrice O."/>
            <person name="Chaidir N."/>
            <person name="Claudel C."/>
            <person name="Donnadieu C."/>
            <person name="Faraut T."/>
            <person name="Fievet G."/>
            <person name="Helmstetter N."/>
            <person name="King M."/>
            <person name="Knapp S.J."/>
            <person name="Lai Z."/>
            <person name="Le Paslier M.C."/>
            <person name="Lippi Y."/>
            <person name="Lorenzon L."/>
            <person name="Mandel J.R."/>
            <person name="Marage G."/>
            <person name="Marchand G."/>
            <person name="Marquand E."/>
            <person name="Bret-Mestries E."/>
            <person name="Morien E."/>
            <person name="Nambeesan S."/>
            <person name="Nguyen T."/>
            <person name="Pegot-Espagnet P."/>
            <person name="Pouilly N."/>
            <person name="Raftis F."/>
            <person name="Sallet E."/>
            <person name="Schiex T."/>
            <person name="Thomas J."/>
            <person name="Vandecasteele C."/>
            <person name="Vares D."/>
            <person name="Vear F."/>
            <person name="Vautrin S."/>
            <person name="Crespi M."/>
            <person name="Mangin B."/>
            <person name="Burke J.M."/>
            <person name="Salse J."/>
            <person name="Munos S."/>
            <person name="Vincourt P."/>
            <person name="Rieseberg L.H."/>
            <person name="Langlade N.B."/>
        </authorList>
    </citation>
    <scope>NUCLEOTIDE SEQUENCE</scope>
    <source>
        <tissue evidence="2">Leaves</tissue>
    </source>
</reference>